<keyword evidence="5" id="KW-0479">Metal-binding</keyword>
<dbReference type="Pfam" id="PF01909">
    <property type="entry name" value="NTP_transf_2"/>
    <property type="match status" value="1"/>
</dbReference>
<dbReference type="Proteomes" id="UP000295131">
    <property type="component" value="Unassembled WGS sequence"/>
</dbReference>
<dbReference type="InterPro" id="IPR052038">
    <property type="entry name" value="Type-VII_TA_antitoxin"/>
</dbReference>
<proteinExistence type="inferred from homology"/>
<keyword evidence="2" id="KW-1277">Toxin-antitoxin system</keyword>
<dbReference type="PANTHER" id="PTHR33571">
    <property type="entry name" value="SSL8005 PROTEIN"/>
    <property type="match status" value="1"/>
</dbReference>
<keyword evidence="8" id="KW-0460">Magnesium</keyword>
<dbReference type="RefSeq" id="WP_133283888.1">
    <property type="nucleotide sequence ID" value="NZ_SMSI01000001.1"/>
</dbReference>
<evidence type="ECO:0000256" key="1">
    <source>
        <dbReference type="ARBA" id="ARBA00001946"/>
    </source>
</evidence>
<evidence type="ECO:0000256" key="6">
    <source>
        <dbReference type="ARBA" id="ARBA00022741"/>
    </source>
</evidence>
<evidence type="ECO:0000256" key="5">
    <source>
        <dbReference type="ARBA" id="ARBA00022723"/>
    </source>
</evidence>
<evidence type="ECO:0000256" key="9">
    <source>
        <dbReference type="ARBA" id="ARBA00038276"/>
    </source>
</evidence>
<evidence type="ECO:0000259" key="10">
    <source>
        <dbReference type="Pfam" id="PF01909"/>
    </source>
</evidence>
<evidence type="ECO:0000313" key="12">
    <source>
        <dbReference type="Proteomes" id="UP000295131"/>
    </source>
</evidence>
<dbReference type="PANTHER" id="PTHR33571:SF12">
    <property type="entry name" value="BSL3053 PROTEIN"/>
    <property type="match status" value="1"/>
</dbReference>
<keyword evidence="7" id="KW-0067">ATP-binding</keyword>
<dbReference type="OrthoDB" id="559450at2"/>
<dbReference type="GO" id="GO:0005524">
    <property type="term" value="F:ATP binding"/>
    <property type="evidence" value="ECO:0007669"/>
    <property type="project" value="UniProtKB-KW"/>
</dbReference>
<evidence type="ECO:0000256" key="3">
    <source>
        <dbReference type="ARBA" id="ARBA00022679"/>
    </source>
</evidence>
<evidence type="ECO:0000313" key="11">
    <source>
        <dbReference type="EMBL" id="TDH39055.1"/>
    </source>
</evidence>
<comment type="cofactor">
    <cofactor evidence="1">
        <name>Mg(2+)</name>
        <dbReference type="ChEBI" id="CHEBI:18420"/>
    </cofactor>
</comment>
<dbReference type="CDD" id="cd05403">
    <property type="entry name" value="NT_KNTase_like"/>
    <property type="match status" value="1"/>
</dbReference>
<evidence type="ECO:0000256" key="7">
    <source>
        <dbReference type="ARBA" id="ARBA00022840"/>
    </source>
</evidence>
<feature type="domain" description="Polymerase nucleotidyl transferase" evidence="10">
    <location>
        <begin position="13"/>
        <end position="75"/>
    </location>
</feature>
<dbReference type="GO" id="GO:0016779">
    <property type="term" value="F:nucleotidyltransferase activity"/>
    <property type="evidence" value="ECO:0007669"/>
    <property type="project" value="UniProtKB-KW"/>
</dbReference>
<keyword evidence="6" id="KW-0547">Nucleotide-binding</keyword>
<keyword evidence="4" id="KW-0548">Nucleotidyltransferase</keyword>
<dbReference type="InterPro" id="IPR043519">
    <property type="entry name" value="NT_sf"/>
</dbReference>
<accession>A0A4V3A7J9</accession>
<dbReference type="AlphaFoldDB" id="A0A4V3A7J9"/>
<keyword evidence="12" id="KW-1185">Reference proteome</keyword>
<evidence type="ECO:0000256" key="4">
    <source>
        <dbReference type="ARBA" id="ARBA00022695"/>
    </source>
</evidence>
<reference evidence="11 12" key="1">
    <citation type="journal article" date="2013" name="Int. J. Syst. Evol. Microbiol.">
        <title>Hoeflea suaedae sp. nov., an endophytic bacterium isolated from the root of the halophyte Suaeda maritima.</title>
        <authorList>
            <person name="Chung E.J."/>
            <person name="Park J.A."/>
            <person name="Pramanik P."/>
            <person name="Bibi F."/>
            <person name="Jeon C.O."/>
            <person name="Chung Y.R."/>
        </authorList>
    </citation>
    <scope>NUCLEOTIDE SEQUENCE [LARGE SCALE GENOMIC DNA]</scope>
    <source>
        <strain evidence="11 12">YC6898</strain>
    </source>
</reference>
<protein>
    <submittedName>
        <fullName evidence="11">Nucleotidyltransferase domain-containing protein</fullName>
    </submittedName>
</protein>
<dbReference type="Gene3D" id="3.30.460.10">
    <property type="entry name" value="Beta Polymerase, domain 2"/>
    <property type="match status" value="1"/>
</dbReference>
<dbReference type="GO" id="GO:0046872">
    <property type="term" value="F:metal ion binding"/>
    <property type="evidence" value="ECO:0007669"/>
    <property type="project" value="UniProtKB-KW"/>
</dbReference>
<organism evidence="11 12">
    <name type="scientific">Pseudohoeflea suaedae</name>
    <dbReference type="NCBI Taxonomy" id="877384"/>
    <lineage>
        <taxon>Bacteria</taxon>
        <taxon>Pseudomonadati</taxon>
        <taxon>Pseudomonadota</taxon>
        <taxon>Alphaproteobacteria</taxon>
        <taxon>Hyphomicrobiales</taxon>
        <taxon>Rhizobiaceae</taxon>
        <taxon>Pseudohoeflea</taxon>
    </lineage>
</organism>
<evidence type="ECO:0000256" key="2">
    <source>
        <dbReference type="ARBA" id="ARBA00022649"/>
    </source>
</evidence>
<evidence type="ECO:0000256" key="8">
    <source>
        <dbReference type="ARBA" id="ARBA00022842"/>
    </source>
</evidence>
<dbReference type="EMBL" id="SMSI01000001">
    <property type="protein sequence ID" value="TDH39055.1"/>
    <property type="molecule type" value="Genomic_DNA"/>
</dbReference>
<gene>
    <name evidence="11" type="ORF">E2A64_08220</name>
</gene>
<comment type="similarity">
    <text evidence="9">Belongs to the MntA antitoxin family.</text>
</comment>
<keyword evidence="3 11" id="KW-0808">Transferase</keyword>
<sequence>MTATDLVQKLKTLRPRLENEGVRHLILFGSQARGSQTADSDIDIAIDVESESRFSIINLVGVEQIVSEAIGIPANAFMRRSLDQEFRSELDREGIEVF</sequence>
<dbReference type="InterPro" id="IPR002934">
    <property type="entry name" value="Polymerase_NTP_transf_dom"/>
</dbReference>
<comment type="caution">
    <text evidence="11">The sequence shown here is derived from an EMBL/GenBank/DDBJ whole genome shotgun (WGS) entry which is preliminary data.</text>
</comment>
<name>A0A4V3A7J9_9HYPH</name>
<dbReference type="SUPFAM" id="SSF81301">
    <property type="entry name" value="Nucleotidyltransferase"/>
    <property type="match status" value="1"/>
</dbReference>